<evidence type="ECO:0000256" key="7">
    <source>
        <dbReference type="NCBIfam" id="TIGR01068"/>
    </source>
</evidence>
<dbReference type="SUPFAM" id="SSF52833">
    <property type="entry name" value="Thioredoxin-like"/>
    <property type="match status" value="1"/>
</dbReference>
<keyword evidence="5 9" id="KW-1015">Disulfide bond</keyword>
<evidence type="ECO:0000256" key="6">
    <source>
        <dbReference type="ARBA" id="ARBA00023284"/>
    </source>
</evidence>
<evidence type="ECO:0000259" key="10">
    <source>
        <dbReference type="PROSITE" id="PS51352"/>
    </source>
</evidence>
<dbReference type="FunFam" id="3.40.30.10:FF:000001">
    <property type="entry name" value="Thioredoxin"/>
    <property type="match status" value="1"/>
</dbReference>
<evidence type="ECO:0000256" key="1">
    <source>
        <dbReference type="ARBA" id="ARBA00008987"/>
    </source>
</evidence>
<gene>
    <name evidence="11" type="ORF">RV15_GL000046</name>
</gene>
<evidence type="ECO:0000256" key="2">
    <source>
        <dbReference type="ARBA" id="ARBA00020570"/>
    </source>
</evidence>
<dbReference type="PROSITE" id="PS51352">
    <property type="entry name" value="THIOREDOXIN_2"/>
    <property type="match status" value="1"/>
</dbReference>
<comment type="caution">
    <text evidence="11">The sequence shown here is derived from an EMBL/GenBank/DDBJ whole genome shotgun (WGS) entry which is preliminary data.</text>
</comment>
<keyword evidence="6 9" id="KW-0676">Redox-active center</keyword>
<keyword evidence="4" id="KW-0249">Electron transport</keyword>
<dbReference type="AlphaFoldDB" id="A0AA91GNG8"/>
<dbReference type="PIRSF" id="PIRSF000077">
    <property type="entry name" value="Thioredoxin"/>
    <property type="match status" value="1"/>
</dbReference>
<dbReference type="InterPro" id="IPR036249">
    <property type="entry name" value="Thioredoxin-like_sf"/>
</dbReference>
<evidence type="ECO:0000313" key="12">
    <source>
        <dbReference type="Proteomes" id="UP000183039"/>
    </source>
</evidence>
<sequence length="105" mass="12382">MIKAITDENFFQEVEQGIVLVEFWAEWCSYCKMLEPVLDELAKEYSAEIEIKKINVETNEKIPEKYNVMSLPLIILFENGEAKEKVVGYYPKDVLKKYIEEIIQK</sequence>
<keyword evidence="3" id="KW-0813">Transport</keyword>
<evidence type="ECO:0000256" key="9">
    <source>
        <dbReference type="PIRSR" id="PIRSR000077-4"/>
    </source>
</evidence>
<dbReference type="CDD" id="cd02947">
    <property type="entry name" value="TRX_family"/>
    <property type="match status" value="1"/>
</dbReference>
<dbReference type="PRINTS" id="PR00421">
    <property type="entry name" value="THIOREDOXIN"/>
</dbReference>
<evidence type="ECO:0000256" key="4">
    <source>
        <dbReference type="ARBA" id="ARBA00022982"/>
    </source>
</evidence>
<reference evidence="11 12" key="1">
    <citation type="submission" date="2014-12" db="EMBL/GenBank/DDBJ databases">
        <title>Draft genome sequences of 29 type strains of Enterococci.</title>
        <authorList>
            <person name="Zhong Z."/>
            <person name="Sun Z."/>
            <person name="Liu W."/>
            <person name="Zhang W."/>
            <person name="Zhang H."/>
        </authorList>
    </citation>
    <scope>NUCLEOTIDE SEQUENCE [LARGE SCALE GENOMIC DNA]</scope>
    <source>
        <strain evidence="11 12">DSM 22801</strain>
    </source>
</reference>
<dbReference type="NCBIfam" id="TIGR01068">
    <property type="entry name" value="thioredoxin"/>
    <property type="match status" value="1"/>
</dbReference>
<proteinExistence type="inferred from homology"/>
<dbReference type="GO" id="GO:0005737">
    <property type="term" value="C:cytoplasm"/>
    <property type="evidence" value="ECO:0007669"/>
    <property type="project" value="TreeGrafter"/>
</dbReference>
<evidence type="ECO:0000313" key="11">
    <source>
        <dbReference type="EMBL" id="OJG93444.1"/>
    </source>
</evidence>
<feature type="disulfide bond" description="Redox-active" evidence="9">
    <location>
        <begin position="28"/>
        <end position="31"/>
    </location>
</feature>
<protein>
    <recommendedName>
        <fullName evidence="2 7">Thioredoxin</fullName>
    </recommendedName>
</protein>
<dbReference type="Proteomes" id="UP000183039">
    <property type="component" value="Unassembled WGS sequence"/>
</dbReference>
<feature type="domain" description="Thioredoxin" evidence="10">
    <location>
        <begin position="1"/>
        <end position="104"/>
    </location>
</feature>
<comment type="similarity">
    <text evidence="1 8">Belongs to the thioredoxin family.</text>
</comment>
<dbReference type="Gene3D" id="3.40.30.10">
    <property type="entry name" value="Glutaredoxin"/>
    <property type="match status" value="1"/>
</dbReference>
<dbReference type="PANTHER" id="PTHR45663:SF11">
    <property type="entry name" value="GEO12009P1"/>
    <property type="match status" value="1"/>
</dbReference>
<dbReference type="RefSeq" id="WP_071876056.1">
    <property type="nucleotide sequence ID" value="NZ_JXLC01000001.1"/>
</dbReference>
<evidence type="ECO:0000256" key="3">
    <source>
        <dbReference type="ARBA" id="ARBA00022448"/>
    </source>
</evidence>
<dbReference type="EMBL" id="JXLC01000001">
    <property type="protein sequence ID" value="OJG93444.1"/>
    <property type="molecule type" value="Genomic_DNA"/>
</dbReference>
<dbReference type="Pfam" id="PF00085">
    <property type="entry name" value="Thioredoxin"/>
    <property type="match status" value="1"/>
</dbReference>
<dbReference type="GO" id="GO:0015035">
    <property type="term" value="F:protein-disulfide reductase activity"/>
    <property type="evidence" value="ECO:0007669"/>
    <property type="project" value="UniProtKB-UniRule"/>
</dbReference>
<dbReference type="InterPro" id="IPR005746">
    <property type="entry name" value="Thioredoxin"/>
</dbReference>
<organism evidence="11 12">
    <name type="scientific">Enterococcus silesiacus</name>
    <dbReference type="NCBI Taxonomy" id="332949"/>
    <lineage>
        <taxon>Bacteria</taxon>
        <taxon>Bacillati</taxon>
        <taxon>Bacillota</taxon>
        <taxon>Bacilli</taxon>
        <taxon>Lactobacillales</taxon>
        <taxon>Enterococcaceae</taxon>
        <taxon>Enterococcus</taxon>
    </lineage>
</organism>
<dbReference type="InterPro" id="IPR013766">
    <property type="entry name" value="Thioredoxin_domain"/>
</dbReference>
<evidence type="ECO:0000256" key="8">
    <source>
        <dbReference type="PIRNR" id="PIRNR000077"/>
    </source>
</evidence>
<evidence type="ECO:0000256" key="5">
    <source>
        <dbReference type="ARBA" id="ARBA00023157"/>
    </source>
</evidence>
<dbReference type="PANTHER" id="PTHR45663">
    <property type="entry name" value="GEO12009P1"/>
    <property type="match status" value="1"/>
</dbReference>
<name>A0AA91GNG8_9ENTE</name>
<accession>A0AA91GNG8</accession>